<feature type="compositionally biased region" description="Polar residues" evidence="1">
    <location>
        <begin position="106"/>
        <end position="132"/>
    </location>
</feature>
<gene>
    <name evidence="2" type="ORF">O181_051707</name>
</gene>
<evidence type="ECO:0000256" key="1">
    <source>
        <dbReference type="SAM" id="MobiDB-lite"/>
    </source>
</evidence>
<evidence type="ECO:0000313" key="3">
    <source>
        <dbReference type="Proteomes" id="UP000765509"/>
    </source>
</evidence>
<proteinExistence type="predicted"/>
<accession>A0A9Q3HPT9</accession>
<comment type="caution">
    <text evidence="2">The sequence shown here is derived from an EMBL/GenBank/DDBJ whole genome shotgun (WGS) entry which is preliminary data.</text>
</comment>
<protein>
    <submittedName>
        <fullName evidence="2">Uncharacterized protein</fullName>
    </submittedName>
</protein>
<feature type="region of interest" description="Disordered" evidence="1">
    <location>
        <begin position="106"/>
        <end position="155"/>
    </location>
</feature>
<name>A0A9Q3HPT9_9BASI</name>
<reference evidence="2" key="1">
    <citation type="submission" date="2021-03" db="EMBL/GenBank/DDBJ databases">
        <title>Draft genome sequence of rust myrtle Austropuccinia psidii MF-1, a brazilian biotype.</title>
        <authorList>
            <person name="Quecine M.C."/>
            <person name="Pachon D.M.R."/>
            <person name="Bonatelli M.L."/>
            <person name="Correr F.H."/>
            <person name="Franceschini L.M."/>
            <person name="Leite T.F."/>
            <person name="Margarido G.R.A."/>
            <person name="Almeida C.A."/>
            <person name="Ferrarezi J.A."/>
            <person name="Labate C.A."/>
        </authorList>
    </citation>
    <scope>NUCLEOTIDE SEQUENCE</scope>
    <source>
        <strain evidence="2">MF-1</strain>
    </source>
</reference>
<evidence type="ECO:0000313" key="2">
    <source>
        <dbReference type="EMBL" id="MBW0511992.1"/>
    </source>
</evidence>
<dbReference type="EMBL" id="AVOT02022522">
    <property type="protein sequence ID" value="MBW0511992.1"/>
    <property type="molecule type" value="Genomic_DNA"/>
</dbReference>
<organism evidence="2 3">
    <name type="scientific">Austropuccinia psidii MF-1</name>
    <dbReference type="NCBI Taxonomy" id="1389203"/>
    <lineage>
        <taxon>Eukaryota</taxon>
        <taxon>Fungi</taxon>
        <taxon>Dikarya</taxon>
        <taxon>Basidiomycota</taxon>
        <taxon>Pucciniomycotina</taxon>
        <taxon>Pucciniomycetes</taxon>
        <taxon>Pucciniales</taxon>
        <taxon>Sphaerophragmiaceae</taxon>
        <taxon>Austropuccinia</taxon>
    </lineage>
</organism>
<dbReference type="AlphaFoldDB" id="A0A9Q3HPT9"/>
<sequence>MDQALQLHQLLKDFIPWSMENKRFNLASQSAELGAFFQKICLQEIALNYLMVITKGWNSNRQFTLLEERESRKRENKITIHAIEEQLTQTEHTMICSGSQGVNQTDFPVASHSSGTRISVNKSNHYSQSQVFSKRGHGSKRKNKTPFNQRQKESDHMIQKLLNLVKKGQKSQK</sequence>
<dbReference type="Proteomes" id="UP000765509">
    <property type="component" value="Unassembled WGS sequence"/>
</dbReference>
<feature type="compositionally biased region" description="Basic residues" evidence="1">
    <location>
        <begin position="134"/>
        <end position="144"/>
    </location>
</feature>
<keyword evidence="3" id="KW-1185">Reference proteome</keyword>